<feature type="domain" description="Type I restriction modification DNA specificity" evidence="4">
    <location>
        <begin position="62"/>
        <end position="182"/>
    </location>
</feature>
<evidence type="ECO:0000313" key="5">
    <source>
        <dbReference type="EMBL" id="APC39980.1"/>
    </source>
</evidence>
<comment type="similarity">
    <text evidence="1">Belongs to the type-I restriction system S methylase family.</text>
</comment>
<accession>A0A1J0GF26</accession>
<dbReference type="KEGG" id="ceu:A7L45_07830"/>
<dbReference type="InterPro" id="IPR052021">
    <property type="entry name" value="Type-I_RS_S_subunit"/>
</dbReference>
<gene>
    <name evidence="5" type="ORF">A7L45_07830</name>
</gene>
<organism evidence="5 6">
    <name type="scientific">Clostridium estertheticum subsp. estertheticum</name>
    <dbReference type="NCBI Taxonomy" id="1552"/>
    <lineage>
        <taxon>Bacteria</taxon>
        <taxon>Bacillati</taxon>
        <taxon>Bacillota</taxon>
        <taxon>Clostridia</taxon>
        <taxon>Eubacteriales</taxon>
        <taxon>Clostridiaceae</taxon>
        <taxon>Clostridium</taxon>
    </lineage>
</organism>
<keyword evidence="6" id="KW-1185">Reference proteome</keyword>
<keyword evidence="2" id="KW-0680">Restriction system</keyword>
<name>A0A1J0GF26_9CLOT</name>
<evidence type="ECO:0000313" key="6">
    <source>
        <dbReference type="Proteomes" id="UP000182569"/>
    </source>
</evidence>
<sequence length="423" mass="48501">MSFSQFKKERLCNISEVITRGVTPSYTEEEGVIVINQKCIRDNRVDLSLGRLTDVKKKKIPDHKYLNRYDILINSTGVGTLGRVAQIKEINQPITVDSHVTIVRPNNIVDPRFLGYNLFMQQSNIERLAEGSTGQTELSRVRLGEIIEVVLPPLNEQKAIVHILSTLDKKVEVNNQINKTLEVMAQGIFKQWFVDFEFPNENGEPYKSSGGEMVASELGMIPKAWEVKSLEESCDEIVRGFTSKYIEKGKIKNLNQKVNKGEFLEKQYFKYLREDIEIPENKYARKYDILLNSLGQGTLGRIHFYVEGEQNIVVDQHITIIRPNNEIAKDSYVYQLLITSAYKGIVDNLITGFTGMLMLNISKVRELKMALPQLDLQENYNIIVKSLYDEKALFLKENEILKNIRDALLSRLMSGETRIMIDN</sequence>
<reference evidence="6" key="1">
    <citation type="journal article" date="2016" name="Front. Microbiol.">
        <title>Complete Genome Sequence of Clostridium estertheticum DSM 8809, a Microbe Identified in Spoiled Vacuum Packed Beef.</title>
        <authorList>
            <person name="Yu Z."/>
            <person name="Gunn L."/>
            <person name="Brennan E."/>
            <person name="Reid R."/>
            <person name="Wall P.G."/>
            <person name="Gaora O.P."/>
            <person name="Hurley D."/>
            <person name="Bolton D."/>
            <person name="Fanning S."/>
        </authorList>
    </citation>
    <scope>NUCLEOTIDE SEQUENCE [LARGE SCALE GENOMIC DNA]</scope>
    <source>
        <strain evidence="6">DSM 8809</strain>
    </source>
</reference>
<protein>
    <recommendedName>
        <fullName evidence="4">Type I restriction modification DNA specificity domain-containing protein</fullName>
    </recommendedName>
</protein>
<evidence type="ECO:0000256" key="2">
    <source>
        <dbReference type="ARBA" id="ARBA00022747"/>
    </source>
</evidence>
<evidence type="ECO:0000256" key="1">
    <source>
        <dbReference type="ARBA" id="ARBA00010923"/>
    </source>
</evidence>
<evidence type="ECO:0000256" key="3">
    <source>
        <dbReference type="ARBA" id="ARBA00023125"/>
    </source>
</evidence>
<dbReference type="PANTHER" id="PTHR30408:SF13">
    <property type="entry name" value="TYPE I RESTRICTION ENZYME HINDI SPECIFICITY SUBUNIT"/>
    <property type="match status" value="1"/>
</dbReference>
<dbReference type="OrthoDB" id="9811611at2"/>
<dbReference type="Proteomes" id="UP000182569">
    <property type="component" value="Chromosome"/>
</dbReference>
<dbReference type="InterPro" id="IPR000055">
    <property type="entry name" value="Restrct_endonuc_typeI_TRD"/>
</dbReference>
<dbReference type="PANTHER" id="PTHR30408">
    <property type="entry name" value="TYPE-1 RESTRICTION ENZYME ECOKI SPECIFICITY PROTEIN"/>
    <property type="match status" value="1"/>
</dbReference>
<dbReference type="GO" id="GO:0003677">
    <property type="term" value="F:DNA binding"/>
    <property type="evidence" value="ECO:0007669"/>
    <property type="project" value="UniProtKB-KW"/>
</dbReference>
<dbReference type="AlphaFoldDB" id="A0A1J0GF26"/>
<dbReference type="GO" id="GO:0009307">
    <property type="term" value="P:DNA restriction-modification system"/>
    <property type="evidence" value="ECO:0007669"/>
    <property type="project" value="UniProtKB-KW"/>
</dbReference>
<dbReference type="Pfam" id="PF01420">
    <property type="entry name" value="Methylase_S"/>
    <property type="match status" value="1"/>
</dbReference>
<keyword evidence="3" id="KW-0238">DNA-binding</keyword>
<dbReference type="Gene3D" id="3.90.220.20">
    <property type="entry name" value="DNA methylase specificity domains"/>
    <property type="match status" value="2"/>
</dbReference>
<evidence type="ECO:0000259" key="4">
    <source>
        <dbReference type="Pfam" id="PF01420"/>
    </source>
</evidence>
<proteinExistence type="inferred from homology"/>
<dbReference type="InterPro" id="IPR044946">
    <property type="entry name" value="Restrct_endonuc_typeI_TRD_sf"/>
</dbReference>
<dbReference type="REBASE" id="165423">
    <property type="entry name" value="S.Ces8809ORF7825P"/>
</dbReference>
<dbReference type="SUPFAM" id="SSF116734">
    <property type="entry name" value="DNA methylase specificity domain"/>
    <property type="match status" value="2"/>
</dbReference>
<dbReference type="STRING" id="1552.A7L45_07830"/>
<dbReference type="RefSeq" id="WP_071612274.1">
    <property type="nucleotide sequence ID" value="NZ_CP015756.1"/>
</dbReference>
<dbReference type="EMBL" id="CP015756">
    <property type="protein sequence ID" value="APC39980.1"/>
    <property type="molecule type" value="Genomic_DNA"/>
</dbReference>